<sequence>MLQPQSLQPPILDDAISGLSDLDMEKNRTSESSPRGVLDNCTRSLEFETGSSTASTLDCEAQPNRDKAVAMYIKLAKCHLKLDSKHEAATNVCTLEGKRSVVTPSAEFAPSKVKYLGDSLKSVSLQCYTPAGHNRLSHTRAFADEIGIPFMETSAKSSTNSCLALRYEALILREKIRG</sequence>
<reference evidence="1 2" key="1">
    <citation type="submission" date="2020-10" db="EMBL/GenBank/DDBJ databases">
        <title>The Coptis chinensis genome and diversification of protoberbering-type alkaloids.</title>
        <authorList>
            <person name="Wang B."/>
            <person name="Shu S."/>
            <person name="Song C."/>
            <person name="Liu Y."/>
        </authorList>
    </citation>
    <scope>NUCLEOTIDE SEQUENCE [LARGE SCALE GENOMIC DNA]</scope>
    <source>
        <strain evidence="1">HL-2020</strain>
        <tissue evidence="1">Leaf</tissue>
    </source>
</reference>
<evidence type="ECO:0000313" key="2">
    <source>
        <dbReference type="Proteomes" id="UP000631114"/>
    </source>
</evidence>
<evidence type="ECO:0000313" key="1">
    <source>
        <dbReference type="EMBL" id="KAF9592872.1"/>
    </source>
</evidence>
<name>A0A835H721_9MAGN</name>
<protein>
    <submittedName>
        <fullName evidence="1">Uncharacterized protein</fullName>
    </submittedName>
</protein>
<dbReference type="EMBL" id="JADFTS010000008">
    <property type="protein sequence ID" value="KAF9592872.1"/>
    <property type="molecule type" value="Genomic_DNA"/>
</dbReference>
<dbReference type="AlphaFoldDB" id="A0A835H721"/>
<organism evidence="1 2">
    <name type="scientific">Coptis chinensis</name>
    <dbReference type="NCBI Taxonomy" id="261450"/>
    <lineage>
        <taxon>Eukaryota</taxon>
        <taxon>Viridiplantae</taxon>
        <taxon>Streptophyta</taxon>
        <taxon>Embryophyta</taxon>
        <taxon>Tracheophyta</taxon>
        <taxon>Spermatophyta</taxon>
        <taxon>Magnoliopsida</taxon>
        <taxon>Ranunculales</taxon>
        <taxon>Ranunculaceae</taxon>
        <taxon>Coptidoideae</taxon>
        <taxon>Coptis</taxon>
    </lineage>
</organism>
<comment type="caution">
    <text evidence="1">The sequence shown here is derived from an EMBL/GenBank/DDBJ whole genome shotgun (WGS) entry which is preliminary data.</text>
</comment>
<proteinExistence type="predicted"/>
<dbReference type="Proteomes" id="UP000631114">
    <property type="component" value="Unassembled WGS sequence"/>
</dbReference>
<gene>
    <name evidence="1" type="ORF">IFM89_018426</name>
</gene>
<accession>A0A835H721</accession>
<keyword evidence="2" id="KW-1185">Reference proteome</keyword>